<protein>
    <submittedName>
        <fullName evidence="1">Uncharacterized protein</fullName>
    </submittedName>
</protein>
<keyword evidence="2" id="KW-1185">Reference proteome</keyword>
<evidence type="ECO:0000313" key="2">
    <source>
        <dbReference type="Proteomes" id="UP000565579"/>
    </source>
</evidence>
<proteinExistence type="predicted"/>
<dbReference type="Pfam" id="PF19474">
    <property type="entry name" value="DUF6011"/>
    <property type="match status" value="1"/>
</dbReference>
<evidence type="ECO:0000313" key="1">
    <source>
        <dbReference type="EMBL" id="MBB6556188.1"/>
    </source>
</evidence>
<organism evidence="1 2">
    <name type="scientific">Nonomuraea rubra</name>
    <dbReference type="NCBI Taxonomy" id="46180"/>
    <lineage>
        <taxon>Bacteria</taxon>
        <taxon>Bacillati</taxon>
        <taxon>Actinomycetota</taxon>
        <taxon>Actinomycetes</taxon>
        <taxon>Streptosporangiales</taxon>
        <taxon>Streptosporangiaceae</taxon>
        <taxon>Nonomuraea</taxon>
    </lineage>
</organism>
<dbReference type="RefSeq" id="WP_185110666.1">
    <property type="nucleotide sequence ID" value="NZ_BAAAXY010000153.1"/>
</dbReference>
<accession>A0A7X0P6G9</accession>
<comment type="caution">
    <text evidence="1">The sequence shown here is derived from an EMBL/GenBank/DDBJ whole genome shotgun (WGS) entry which is preliminary data.</text>
</comment>
<reference evidence="1 2" key="1">
    <citation type="submission" date="2020-08" db="EMBL/GenBank/DDBJ databases">
        <title>Sequencing the genomes of 1000 actinobacteria strains.</title>
        <authorList>
            <person name="Klenk H.-P."/>
        </authorList>
    </citation>
    <scope>NUCLEOTIDE SEQUENCE [LARGE SCALE GENOMIC DNA]</scope>
    <source>
        <strain evidence="1 2">DSM 43768</strain>
    </source>
</reference>
<gene>
    <name evidence="1" type="ORF">HD593_010983</name>
</gene>
<dbReference type="EMBL" id="JACHMI010000001">
    <property type="protein sequence ID" value="MBB6556188.1"/>
    <property type="molecule type" value="Genomic_DNA"/>
</dbReference>
<dbReference type="Proteomes" id="UP000565579">
    <property type="component" value="Unassembled WGS sequence"/>
</dbReference>
<dbReference type="AlphaFoldDB" id="A0A7X0P6G9"/>
<name>A0A7X0P6G9_9ACTN</name>
<sequence length="78" mass="8391">MNLLDLDEPDTPAAGETPTVGRCRCCRHKLQDPVSLAYGIGPDCRKALGIVSRKPVRITGVPTGWDVDGQTDLLEETA</sequence>
<dbReference type="InterPro" id="IPR046053">
    <property type="entry name" value="DUF6011"/>
</dbReference>